<gene>
    <name evidence="2" type="ordered locus">Sinac_7516</name>
</gene>
<dbReference type="NCBIfam" id="TIGR02532">
    <property type="entry name" value="IV_pilin_GFxxxE"/>
    <property type="match status" value="1"/>
</dbReference>
<dbReference type="Pfam" id="PF07963">
    <property type="entry name" value="N_methyl"/>
    <property type="match status" value="1"/>
</dbReference>
<dbReference type="HOGENOM" id="CLU_041661_0_0_0"/>
<dbReference type="PROSITE" id="PS00409">
    <property type="entry name" value="PROKAR_NTER_METHYL"/>
    <property type="match status" value="1"/>
</dbReference>
<dbReference type="RefSeq" id="WP_015250613.1">
    <property type="nucleotide sequence ID" value="NC_019892.1"/>
</dbReference>
<accession>L0DQ83</accession>
<dbReference type="STRING" id="886293.Sinac_7516"/>
<dbReference type="eggNOG" id="COG2165">
    <property type="taxonomic scope" value="Bacteria"/>
</dbReference>
<dbReference type="InterPro" id="IPR012902">
    <property type="entry name" value="N_methyl_site"/>
</dbReference>
<dbReference type="InterPro" id="IPR011453">
    <property type="entry name" value="DUF1559"/>
</dbReference>
<keyword evidence="3" id="KW-1185">Reference proteome</keyword>
<dbReference type="PANTHER" id="PTHR30093:SF2">
    <property type="entry name" value="TYPE II SECRETION SYSTEM PROTEIN H"/>
    <property type="match status" value="1"/>
</dbReference>
<evidence type="ECO:0000259" key="1">
    <source>
        <dbReference type="Pfam" id="PF07596"/>
    </source>
</evidence>
<protein>
    <submittedName>
        <fullName evidence="2">Prepilin-type N-terminal cleavage/methylation domain-containing protein</fullName>
    </submittedName>
</protein>
<dbReference type="NCBIfam" id="TIGR04294">
    <property type="entry name" value="pre_pil_HX9DG"/>
    <property type="match status" value="1"/>
</dbReference>
<reference evidence="2 3" key="1">
    <citation type="submission" date="2012-02" db="EMBL/GenBank/DDBJ databases">
        <title>Complete sequence of chromosome of Singulisphaera acidiphila DSM 18658.</title>
        <authorList>
            <consortium name="US DOE Joint Genome Institute (JGI-PGF)"/>
            <person name="Lucas S."/>
            <person name="Copeland A."/>
            <person name="Lapidus A."/>
            <person name="Glavina del Rio T."/>
            <person name="Dalin E."/>
            <person name="Tice H."/>
            <person name="Bruce D."/>
            <person name="Goodwin L."/>
            <person name="Pitluck S."/>
            <person name="Peters L."/>
            <person name="Ovchinnikova G."/>
            <person name="Chertkov O."/>
            <person name="Kyrpides N."/>
            <person name="Mavromatis K."/>
            <person name="Ivanova N."/>
            <person name="Brettin T."/>
            <person name="Detter J.C."/>
            <person name="Han C."/>
            <person name="Larimer F."/>
            <person name="Land M."/>
            <person name="Hauser L."/>
            <person name="Markowitz V."/>
            <person name="Cheng J.-F."/>
            <person name="Hugenholtz P."/>
            <person name="Woyke T."/>
            <person name="Wu D."/>
            <person name="Tindall B."/>
            <person name="Pomrenke H."/>
            <person name="Brambilla E."/>
            <person name="Klenk H.-P."/>
            <person name="Eisen J.A."/>
        </authorList>
    </citation>
    <scope>NUCLEOTIDE SEQUENCE [LARGE SCALE GENOMIC DNA]</scope>
    <source>
        <strain evidence="3">ATCC BAA-1392 / DSM 18658 / VKM B-2454 / MOB10</strain>
    </source>
</reference>
<dbReference type="Pfam" id="PF07596">
    <property type="entry name" value="SBP_bac_10"/>
    <property type="match status" value="1"/>
</dbReference>
<name>L0DQ83_SINAD</name>
<evidence type="ECO:0000313" key="3">
    <source>
        <dbReference type="Proteomes" id="UP000010798"/>
    </source>
</evidence>
<organism evidence="2 3">
    <name type="scientific">Singulisphaera acidiphila (strain ATCC BAA-1392 / DSM 18658 / VKM B-2454 / MOB10)</name>
    <dbReference type="NCBI Taxonomy" id="886293"/>
    <lineage>
        <taxon>Bacteria</taxon>
        <taxon>Pseudomonadati</taxon>
        <taxon>Planctomycetota</taxon>
        <taxon>Planctomycetia</taxon>
        <taxon>Isosphaerales</taxon>
        <taxon>Isosphaeraceae</taxon>
        <taxon>Singulisphaera</taxon>
    </lineage>
</organism>
<proteinExistence type="predicted"/>
<dbReference type="EMBL" id="CP003364">
    <property type="protein sequence ID" value="AGA31549.1"/>
    <property type="molecule type" value="Genomic_DNA"/>
</dbReference>
<evidence type="ECO:0000313" key="2">
    <source>
        <dbReference type="EMBL" id="AGA31549.1"/>
    </source>
</evidence>
<dbReference type="InterPro" id="IPR027558">
    <property type="entry name" value="Pre_pil_HX9DG_C"/>
</dbReference>
<sequence length="344" mass="36880">MTPPRARRSARRKARPAGFTLIELLVVISIIAVLIALLLPAVQAAREAARRAQCVNNMKQMGIALHNYHDVMGAFPPPRLYTGSCTAKNGPRDPVPGQVLNTTGFTMLLGQMEQMAMSNAYNFSHPSCEAMNPSGVNNVILGSCYANTTVVGTKIATFQCPSDEEMPVDNAPTAGNYMRVNARRSNYKFCVSIYSDSYCAATANSPAPNTRALFYTDLSTSLSQISDGSSNTAAIGESFQRTVSTSWGTWWGAGNYTSVHGLVVPPSVASYPQYLPNGKNITTAPASNPQDLPYAWTLGSKHPAGMNMLFGDGSVRFIKDSINPGTWFAIQTIAGGEIISADAF</sequence>
<dbReference type="OrthoDB" id="241095at2"/>
<dbReference type="Gene3D" id="3.30.700.10">
    <property type="entry name" value="Glycoprotein, Type 4 Pilin"/>
    <property type="match status" value="1"/>
</dbReference>
<dbReference type="Proteomes" id="UP000010798">
    <property type="component" value="Chromosome"/>
</dbReference>
<dbReference type="SUPFAM" id="SSF54523">
    <property type="entry name" value="Pili subunits"/>
    <property type="match status" value="1"/>
</dbReference>
<dbReference type="AlphaFoldDB" id="L0DQ83"/>
<dbReference type="PANTHER" id="PTHR30093">
    <property type="entry name" value="GENERAL SECRETION PATHWAY PROTEIN G"/>
    <property type="match status" value="1"/>
</dbReference>
<dbReference type="InterPro" id="IPR045584">
    <property type="entry name" value="Pilin-like"/>
</dbReference>
<feature type="domain" description="DUF1559" evidence="1">
    <location>
        <begin position="43"/>
        <end position="324"/>
    </location>
</feature>
<dbReference type="KEGG" id="saci:Sinac_7516"/>